<gene>
    <name evidence="1" type="ORF">METZ01_LOCUS214377</name>
</gene>
<dbReference type="EMBL" id="UINC01049575">
    <property type="protein sequence ID" value="SVB61523.1"/>
    <property type="molecule type" value="Genomic_DNA"/>
</dbReference>
<accession>A0A382FH39</accession>
<dbReference type="AlphaFoldDB" id="A0A382FH39"/>
<proteinExistence type="predicted"/>
<name>A0A382FH39_9ZZZZ</name>
<evidence type="ECO:0000313" key="1">
    <source>
        <dbReference type="EMBL" id="SVB61523.1"/>
    </source>
</evidence>
<organism evidence="1">
    <name type="scientific">marine metagenome</name>
    <dbReference type="NCBI Taxonomy" id="408172"/>
    <lineage>
        <taxon>unclassified sequences</taxon>
        <taxon>metagenomes</taxon>
        <taxon>ecological metagenomes</taxon>
    </lineage>
</organism>
<protein>
    <submittedName>
        <fullName evidence="1">Uncharacterized protein</fullName>
    </submittedName>
</protein>
<reference evidence="1" key="1">
    <citation type="submission" date="2018-05" db="EMBL/GenBank/DDBJ databases">
        <authorList>
            <person name="Lanie J.A."/>
            <person name="Ng W.-L."/>
            <person name="Kazmierczak K.M."/>
            <person name="Andrzejewski T.M."/>
            <person name="Davidsen T.M."/>
            <person name="Wayne K.J."/>
            <person name="Tettelin H."/>
            <person name="Glass J.I."/>
            <person name="Rusch D."/>
            <person name="Podicherti R."/>
            <person name="Tsui H.-C.T."/>
            <person name="Winkler M.E."/>
        </authorList>
    </citation>
    <scope>NUCLEOTIDE SEQUENCE</scope>
</reference>
<sequence length="187" mass="21394">MADPSTQQPTVFDYATGTQWRLAFNRIPKTTWFCTTANLPGVTLGEAQYPTPMSDMFITGDKLTFETLNITFIVDEELQNYRELWDWITGIGFPVSHSEWETTLTKGDGAVRSFGTSKSTYEESNLYSDATLIVYNSKNIPKVDIKFKNMFPTSLSSLEYSQELTDVEYLKASATFRYLYYEFESST</sequence>